<protein>
    <recommendedName>
        <fullName evidence="1">TIR domain-containing protein</fullName>
    </recommendedName>
</protein>
<sequence length="67" mass="7378">MNGQIVIRVFYQVDPSVVRKQKDSFGEAFVHLENNFPGIWGMGGIGKITIASVVSTRFLETFKASAS</sequence>
<dbReference type="Pfam" id="PF01582">
    <property type="entry name" value="TIR"/>
    <property type="match status" value="1"/>
</dbReference>
<proteinExistence type="predicted"/>
<evidence type="ECO:0000259" key="1">
    <source>
        <dbReference type="Pfam" id="PF01582"/>
    </source>
</evidence>
<dbReference type="InterPro" id="IPR035897">
    <property type="entry name" value="Toll_tir_struct_dom_sf"/>
</dbReference>
<dbReference type="EMBL" id="JBCGBO010000005">
    <property type="protein sequence ID" value="KAK9199803.1"/>
    <property type="molecule type" value="Genomic_DNA"/>
</dbReference>
<reference evidence="2 3" key="1">
    <citation type="submission" date="2024-05" db="EMBL/GenBank/DDBJ databases">
        <title>Haplotype-resolved chromosome-level genome assembly of Huyou (Citrus changshanensis).</title>
        <authorList>
            <person name="Miao C."/>
            <person name="Chen W."/>
            <person name="Wu Y."/>
            <person name="Wang L."/>
            <person name="Zhao S."/>
            <person name="Grierson D."/>
            <person name="Xu C."/>
            <person name="Chen K."/>
        </authorList>
    </citation>
    <scope>NUCLEOTIDE SEQUENCE [LARGE SCALE GENOMIC DNA]</scope>
    <source>
        <strain evidence="2">01-14</strain>
        <tissue evidence="2">Leaf</tissue>
    </source>
</reference>
<evidence type="ECO:0000313" key="2">
    <source>
        <dbReference type="EMBL" id="KAK9199803.1"/>
    </source>
</evidence>
<dbReference type="Gene3D" id="3.40.50.10140">
    <property type="entry name" value="Toll/interleukin-1 receptor homology (TIR) domain"/>
    <property type="match status" value="1"/>
</dbReference>
<evidence type="ECO:0000313" key="3">
    <source>
        <dbReference type="Proteomes" id="UP001428341"/>
    </source>
</evidence>
<dbReference type="GO" id="GO:0007165">
    <property type="term" value="P:signal transduction"/>
    <property type="evidence" value="ECO:0007669"/>
    <property type="project" value="InterPro"/>
</dbReference>
<accession>A0AAP0QJ79</accession>
<organism evidence="2 3">
    <name type="scientific">Citrus x changshan-huyou</name>
    <dbReference type="NCBI Taxonomy" id="2935761"/>
    <lineage>
        <taxon>Eukaryota</taxon>
        <taxon>Viridiplantae</taxon>
        <taxon>Streptophyta</taxon>
        <taxon>Embryophyta</taxon>
        <taxon>Tracheophyta</taxon>
        <taxon>Spermatophyta</taxon>
        <taxon>Magnoliopsida</taxon>
        <taxon>eudicotyledons</taxon>
        <taxon>Gunneridae</taxon>
        <taxon>Pentapetalae</taxon>
        <taxon>rosids</taxon>
        <taxon>malvids</taxon>
        <taxon>Sapindales</taxon>
        <taxon>Rutaceae</taxon>
        <taxon>Aurantioideae</taxon>
        <taxon>Citrus</taxon>
    </lineage>
</organism>
<name>A0AAP0QJ79_9ROSI</name>
<feature type="domain" description="TIR" evidence="1">
    <location>
        <begin position="2"/>
        <end position="35"/>
    </location>
</feature>
<dbReference type="InterPro" id="IPR000157">
    <property type="entry name" value="TIR_dom"/>
</dbReference>
<comment type="caution">
    <text evidence="2">The sequence shown here is derived from an EMBL/GenBank/DDBJ whole genome shotgun (WGS) entry which is preliminary data.</text>
</comment>
<dbReference type="AlphaFoldDB" id="A0AAP0QJ79"/>
<gene>
    <name evidence="2" type="ORF">WN944_014996</name>
</gene>
<keyword evidence="3" id="KW-1185">Reference proteome</keyword>
<dbReference type="Proteomes" id="UP001428341">
    <property type="component" value="Unassembled WGS sequence"/>
</dbReference>